<reference evidence="2" key="1">
    <citation type="journal article" date="2017" name="bioRxiv">
        <title>Comparative analysis of the genomes of Stylophora pistillata and Acropora digitifera provides evidence for extensive differences between species of corals.</title>
        <authorList>
            <person name="Voolstra C.R."/>
            <person name="Li Y."/>
            <person name="Liew Y.J."/>
            <person name="Baumgarten S."/>
            <person name="Zoccola D."/>
            <person name="Flot J.-F."/>
            <person name="Tambutte S."/>
            <person name="Allemand D."/>
            <person name="Aranda M."/>
        </authorList>
    </citation>
    <scope>NUCLEOTIDE SEQUENCE [LARGE SCALE GENOMIC DNA]</scope>
</reference>
<dbReference type="EMBL" id="LSMT01000803">
    <property type="protein sequence ID" value="PFX14300.1"/>
    <property type="molecule type" value="Genomic_DNA"/>
</dbReference>
<proteinExistence type="predicted"/>
<comment type="caution">
    <text evidence="1">The sequence shown here is derived from an EMBL/GenBank/DDBJ whole genome shotgun (WGS) entry which is preliminary data.</text>
</comment>
<keyword evidence="2" id="KW-1185">Reference proteome</keyword>
<accession>A0A2B4RCT0</accession>
<name>A0A2B4RCT0_STYPI</name>
<evidence type="ECO:0000313" key="1">
    <source>
        <dbReference type="EMBL" id="PFX14300.1"/>
    </source>
</evidence>
<dbReference type="AlphaFoldDB" id="A0A2B4RCT0"/>
<evidence type="ECO:0000313" key="2">
    <source>
        <dbReference type="Proteomes" id="UP000225706"/>
    </source>
</evidence>
<protein>
    <submittedName>
        <fullName evidence="1">Uncharacterized protein</fullName>
    </submittedName>
</protein>
<sequence>MNATATNFPESRADLQDSRFSLVAFRNASKAYPRIVFRVTANKKKCTCDPEESELVDPREVAPAASHEDTTVKIVSSDHGASVSQSSSNPPLTRSEVCFALPQEKPFQPKDFKAKNKDRTFQERKCRSLKEALESVKEIVKWVKLSPKRSTPFAQNLENYEGGVTLKPLCPTRWTVRTTAFSAVLEDYVVLEQTMEDISHTTNNECGQRANGVMSSLDKFDSVFGLKLGYFYLKLRTLQKKDTNLQVAITAANLAMNYYTRLRTDEEFDKF</sequence>
<dbReference type="Proteomes" id="UP000225706">
    <property type="component" value="Unassembled WGS sequence"/>
</dbReference>
<gene>
    <name evidence="1" type="ORF">AWC38_SpisGene21560</name>
</gene>
<organism evidence="1 2">
    <name type="scientific">Stylophora pistillata</name>
    <name type="common">Smooth cauliflower coral</name>
    <dbReference type="NCBI Taxonomy" id="50429"/>
    <lineage>
        <taxon>Eukaryota</taxon>
        <taxon>Metazoa</taxon>
        <taxon>Cnidaria</taxon>
        <taxon>Anthozoa</taxon>
        <taxon>Hexacorallia</taxon>
        <taxon>Scleractinia</taxon>
        <taxon>Astrocoeniina</taxon>
        <taxon>Pocilloporidae</taxon>
        <taxon>Stylophora</taxon>
    </lineage>
</organism>